<comment type="caution">
    <text evidence="1">The sequence shown here is derived from an EMBL/GenBank/DDBJ whole genome shotgun (WGS) entry which is preliminary data.</text>
</comment>
<reference evidence="1" key="1">
    <citation type="journal article" date="2015" name="Nature">
        <title>Complex archaea that bridge the gap between prokaryotes and eukaryotes.</title>
        <authorList>
            <person name="Spang A."/>
            <person name="Saw J.H."/>
            <person name="Jorgensen S.L."/>
            <person name="Zaremba-Niedzwiedzka K."/>
            <person name="Martijn J."/>
            <person name="Lind A.E."/>
            <person name="van Eijk R."/>
            <person name="Schleper C."/>
            <person name="Guy L."/>
            <person name="Ettema T.J."/>
        </authorList>
    </citation>
    <scope>NUCLEOTIDE SEQUENCE</scope>
</reference>
<proteinExistence type="predicted"/>
<name>A0A0F9SZP2_9ZZZZ</name>
<sequence>TKEDETREAFEQAFLDLPDVDDNLLARGGTSYVIGETEFAFYMFKKGAEYREASV</sequence>
<dbReference type="EMBL" id="LAZR01002089">
    <property type="protein sequence ID" value="KKN34723.1"/>
    <property type="molecule type" value="Genomic_DNA"/>
</dbReference>
<accession>A0A0F9SZP2</accession>
<organism evidence="1">
    <name type="scientific">marine sediment metagenome</name>
    <dbReference type="NCBI Taxonomy" id="412755"/>
    <lineage>
        <taxon>unclassified sequences</taxon>
        <taxon>metagenomes</taxon>
        <taxon>ecological metagenomes</taxon>
    </lineage>
</organism>
<dbReference type="AlphaFoldDB" id="A0A0F9SZP2"/>
<protein>
    <submittedName>
        <fullName evidence="1">Uncharacterized protein</fullName>
    </submittedName>
</protein>
<gene>
    <name evidence="1" type="ORF">LCGC14_0791050</name>
</gene>
<feature type="non-terminal residue" evidence="1">
    <location>
        <position position="1"/>
    </location>
</feature>
<evidence type="ECO:0000313" key="1">
    <source>
        <dbReference type="EMBL" id="KKN34723.1"/>
    </source>
</evidence>